<dbReference type="EMBL" id="CACVBS010000035">
    <property type="protein sequence ID" value="CAA7262212.1"/>
    <property type="molecule type" value="Genomic_DNA"/>
</dbReference>
<proteinExistence type="predicted"/>
<reference evidence="1 2" key="1">
    <citation type="submission" date="2020-01" db="EMBL/GenBank/DDBJ databases">
        <authorList>
            <person name="Gupta K D."/>
        </authorList>
    </citation>
    <scope>NUCLEOTIDE SEQUENCE [LARGE SCALE GENOMIC DNA]</scope>
</reference>
<name>A0A8S0WPJ3_CYCAE</name>
<protein>
    <submittedName>
        <fullName evidence="1">Uncharacterized protein</fullName>
    </submittedName>
</protein>
<comment type="caution">
    <text evidence="1">The sequence shown here is derived from an EMBL/GenBank/DDBJ whole genome shotgun (WGS) entry which is preliminary data.</text>
</comment>
<dbReference type="AlphaFoldDB" id="A0A8S0WPJ3"/>
<organism evidence="1 2">
    <name type="scientific">Cyclocybe aegerita</name>
    <name type="common">Black poplar mushroom</name>
    <name type="synonym">Agrocybe aegerita</name>
    <dbReference type="NCBI Taxonomy" id="1973307"/>
    <lineage>
        <taxon>Eukaryota</taxon>
        <taxon>Fungi</taxon>
        <taxon>Dikarya</taxon>
        <taxon>Basidiomycota</taxon>
        <taxon>Agaricomycotina</taxon>
        <taxon>Agaricomycetes</taxon>
        <taxon>Agaricomycetidae</taxon>
        <taxon>Agaricales</taxon>
        <taxon>Agaricineae</taxon>
        <taxon>Bolbitiaceae</taxon>
        <taxon>Cyclocybe</taxon>
    </lineage>
</organism>
<sequence length="131" mass="14901">MSISLLRSKFLCLINHEEAQNASVKILTHRKHERKVLAKGIMIVKISSELGISFSFKTSSARLVADRKALLSSIYHRLTTLPMIPPFSGPTHNGACSWKLALEKPRRTVHRNNHHLNALWDNISANVHIFW</sequence>
<accession>A0A8S0WPJ3</accession>
<gene>
    <name evidence="1" type="ORF">AAE3_LOCUS4449</name>
</gene>
<keyword evidence="2" id="KW-1185">Reference proteome</keyword>
<evidence type="ECO:0000313" key="2">
    <source>
        <dbReference type="Proteomes" id="UP000467700"/>
    </source>
</evidence>
<dbReference type="Proteomes" id="UP000467700">
    <property type="component" value="Unassembled WGS sequence"/>
</dbReference>
<evidence type="ECO:0000313" key="1">
    <source>
        <dbReference type="EMBL" id="CAA7262212.1"/>
    </source>
</evidence>